<feature type="transmembrane region" description="Helical" evidence="2">
    <location>
        <begin position="189"/>
        <end position="211"/>
    </location>
</feature>
<evidence type="ECO:0008006" key="5">
    <source>
        <dbReference type="Google" id="ProtNLM"/>
    </source>
</evidence>
<gene>
    <name evidence="3" type="ORF">Ahu01nite_069670</name>
</gene>
<keyword evidence="2" id="KW-0812">Transmembrane</keyword>
<feature type="compositionally biased region" description="Polar residues" evidence="1">
    <location>
        <begin position="213"/>
        <end position="223"/>
    </location>
</feature>
<keyword evidence="4" id="KW-1185">Reference proteome</keyword>
<feature type="region of interest" description="Disordered" evidence="1">
    <location>
        <begin position="148"/>
        <end position="186"/>
    </location>
</feature>
<dbReference type="Proteomes" id="UP000603200">
    <property type="component" value="Unassembled WGS sequence"/>
</dbReference>
<proteinExistence type="predicted"/>
<accession>A0ABQ3ZZ03</accession>
<dbReference type="PANTHER" id="PTHR47197:SF3">
    <property type="entry name" value="DIHYDRO-HEME D1 DEHYDROGENASE"/>
    <property type="match status" value="1"/>
</dbReference>
<dbReference type="SUPFAM" id="SSF51004">
    <property type="entry name" value="C-terminal (heme d1) domain of cytochrome cd1-nitrite reductase"/>
    <property type="match status" value="1"/>
</dbReference>
<dbReference type="NCBIfam" id="TIGR02276">
    <property type="entry name" value="beta_rpt_yvtn"/>
    <property type="match status" value="2"/>
</dbReference>
<dbReference type="Gene3D" id="2.130.10.10">
    <property type="entry name" value="YVTN repeat-like/Quinoprotein amine dehydrogenase"/>
    <property type="match status" value="2"/>
</dbReference>
<dbReference type="Pfam" id="PF10282">
    <property type="entry name" value="Lactonase"/>
    <property type="match status" value="1"/>
</dbReference>
<reference evidence="3 4" key="1">
    <citation type="submission" date="2021-01" db="EMBL/GenBank/DDBJ databases">
        <title>Whole genome shotgun sequence of Actinoplanes humidus NBRC 14915.</title>
        <authorList>
            <person name="Komaki H."/>
            <person name="Tamura T."/>
        </authorList>
    </citation>
    <scope>NUCLEOTIDE SEQUENCE [LARGE SCALE GENOMIC DNA]</scope>
    <source>
        <strain evidence="3 4">NBRC 14915</strain>
    </source>
</reference>
<dbReference type="EMBL" id="BOMN01000100">
    <property type="protein sequence ID" value="GIE23865.1"/>
    <property type="molecule type" value="Genomic_DNA"/>
</dbReference>
<dbReference type="InterPro" id="IPR011048">
    <property type="entry name" value="Haem_d1_sf"/>
</dbReference>
<keyword evidence="2" id="KW-0472">Membrane</keyword>
<feature type="region of interest" description="Disordered" evidence="1">
    <location>
        <begin position="213"/>
        <end position="264"/>
    </location>
</feature>
<feature type="compositionally biased region" description="Low complexity" evidence="1">
    <location>
        <begin position="148"/>
        <end position="159"/>
    </location>
</feature>
<organism evidence="3 4">
    <name type="scientific">Winogradskya humida</name>
    <dbReference type="NCBI Taxonomy" id="113566"/>
    <lineage>
        <taxon>Bacteria</taxon>
        <taxon>Bacillati</taxon>
        <taxon>Actinomycetota</taxon>
        <taxon>Actinomycetes</taxon>
        <taxon>Micromonosporales</taxon>
        <taxon>Micromonosporaceae</taxon>
        <taxon>Winogradskya</taxon>
    </lineage>
</organism>
<dbReference type="InterPro" id="IPR011964">
    <property type="entry name" value="YVTN_b-propeller_repeat"/>
</dbReference>
<protein>
    <recommendedName>
        <fullName evidence="5">YVTN family beta-propeller protein</fullName>
    </recommendedName>
</protein>
<evidence type="ECO:0000313" key="3">
    <source>
        <dbReference type="EMBL" id="GIE23865.1"/>
    </source>
</evidence>
<sequence length="572" mass="59361">MLTEIGSPARESRLTVVDELARFAAGDDLAMAAAARQALLRMAEDDSRSVSAAAVAGLERTAVRLNPDRVDFGQVAPGAPQLVADVLVSGPPLAVANTTVTVSGQGLRAMMVGRRLRVVWEPQSDWLDGSVTVRGPAGWADVRVTGQRTATEPTPATTRNLGDVPASRMTMLSGTPEPRKRRHRHRNRATALAGGLTAFILLGGAGVAWAMTSSGEGDQQTVAPQPAPSAGEHDHATSGPAPEAGPQVAPPLATATPGPTGVNRVPLARSVKSVAKPAAIATIGVGTEPEGVAVSPDSRTVYVANQHSHVLSVVNAASRKVTAVQLRATPRFVALAGDGRLVFVSMYEDDKTGSGVAVVDAKSLKVVRYLTTGVQPYALAVGPDNRVWVPIHSKQSVELFAVGDQRPEGRIMVPPNPHAVAFSADTMRAFTPNHESNAVGVIDMRTDKVVKTVPVSKAPHSIAVSPDGKIVLVAGYDANTADIIDARTLERRGPFKVGNKPQSVAFAPDGAHAYVVNEGDGTVSVLDGKTGEVTATVRVGGSPRAIAVSPDGASAYVSNGKDNTITVLRVGE</sequence>
<dbReference type="InterPro" id="IPR051200">
    <property type="entry name" value="Host-pathogen_enzymatic-act"/>
</dbReference>
<name>A0ABQ3ZZ03_9ACTN</name>
<dbReference type="InterPro" id="IPR015943">
    <property type="entry name" value="WD40/YVTN_repeat-like_dom_sf"/>
</dbReference>
<keyword evidence="2" id="KW-1133">Transmembrane helix</keyword>
<evidence type="ECO:0000313" key="4">
    <source>
        <dbReference type="Proteomes" id="UP000603200"/>
    </source>
</evidence>
<feature type="compositionally biased region" description="Low complexity" evidence="1">
    <location>
        <begin position="250"/>
        <end position="261"/>
    </location>
</feature>
<dbReference type="PANTHER" id="PTHR47197">
    <property type="entry name" value="PROTEIN NIRF"/>
    <property type="match status" value="1"/>
</dbReference>
<dbReference type="SUPFAM" id="SSF50956">
    <property type="entry name" value="Thermostable phytase (3-phytase)"/>
    <property type="match status" value="1"/>
</dbReference>
<dbReference type="InterPro" id="IPR019405">
    <property type="entry name" value="Lactonase_7-beta_prop"/>
</dbReference>
<comment type="caution">
    <text evidence="3">The sequence shown here is derived from an EMBL/GenBank/DDBJ whole genome shotgun (WGS) entry which is preliminary data.</text>
</comment>
<evidence type="ECO:0000256" key="2">
    <source>
        <dbReference type="SAM" id="Phobius"/>
    </source>
</evidence>
<evidence type="ECO:0000256" key="1">
    <source>
        <dbReference type="SAM" id="MobiDB-lite"/>
    </source>
</evidence>